<keyword evidence="4" id="KW-1185">Reference proteome</keyword>
<name>A0AAD4N1A5_9BILA</name>
<keyword evidence="2" id="KW-1133">Transmembrane helix</keyword>
<keyword evidence="2" id="KW-0812">Transmembrane</keyword>
<keyword evidence="2" id="KW-0472">Membrane</keyword>
<reference evidence="3" key="1">
    <citation type="submission" date="2022-01" db="EMBL/GenBank/DDBJ databases">
        <title>Genome Sequence Resource for Two Populations of Ditylenchus destructor, the Migratory Endoparasitic Phytonematode.</title>
        <authorList>
            <person name="Zhang H."/>
            <person name="Lin R."/>
            <person name="Xie B."/>
        </authorList>
    </citation>
    <scope>NUCLEOTIDE SEQUENCE</scope>
    <source>
        <strain evidence="3">BazhouSP</strain>
    </source>
</reference>
<gene>
    <name evidence="3" type="ORF">DdX_09726</name>
</gene>
<evidence type="ECO:0000313" key="4">
    <source>
        <dbReference type="Proteomes" id="UP001201812"/>
    </source>
</evidence>
<dbReference type="AlphaFoldDB" id="A0AAD4N1A5"/>
<protein>
    <submittedName>
        <fullName evidence="3">Uncharacterized protein</fullName>
    </submittedName>
</protein>
<comment type="caution">
    <text evidence="3">The sequence shown here is derived from an EMBL/GenBank/DDBJ whole genome shotgun (WGS) entry which is preliminary data.</text>
</comment>
<feature type="transmembrane region" description="Helical" evidence="2">
    <location>
        <begin position="35"/>
        <end position="57"/>
    </location>
</feature>
<feature type="transmembrane region" description="Helical" evidence="2">
    <location>
        <begin position="7"/>
        <end position="29"/>
    </location>
</feature>
<proteinExistence type="predicted"/>
<evidence type="ECO:0000256" key="2">
    <source>
        <dbReference type="SAM" id="Phobius"/>
    </source>
</evidence>
<dbReference type="Proteomes" id="UP001201812">
    <property type="component" value="Unassembled WGS sequence"/>
</dbReference>
<sequence length="324" mass="35086">MPALAELIALLIAVVSLCVFICGLVFAIFELTSMAPAVISVALGIFGLFVAWTVWLLEPNLSAFFGAANSKARDVASSAAPLVFLPLNKSADGSKKDEKEPFSINVDSTETLMRSIRGIPYLIQAIQYSLETTIMSELNGRSAINASVIHTAPGCHSVLDCDSEEEQSHCGCNGGGSLAVDSLSVSKRNASTAQIFRLSGPEELWEEESSKRNYWVNQHLKLSMMNREYNSSLAVFPYSESRPINKSDSTEDPTNLGEHSTISPAGIQQPEGDEIAMQRSGGSIQSSLSRVTVAHHTDSNSQHEIRCIGMSSAFLSRFNNSFRT</sequence>
<accession>A0AAD4N1A5</accession>
<organism evidence="3 4">
    <name type="scientific">Ditylenchus destructor</name>
    <dbReference type="NCBI Taxonomy" id="166010"/>
    <lineage>
        <taxon>Eukaryota</taxon>
        <taxon>Metazoa</taxon>
        <taxon>Ecdysozoa</taxon>
        <taxon>Nematoda</taxon>
        <taxon>Chromadorea</taxon>
        <taxon>Rhabditida</taxon>
        <taxon>Tylenchina</taxon>
        <taxon>Tylenchomorpha</taxon>
        <taxon>Sphaerularioidea</taxon>
        <taxon>Anguinidae</taxon>
        <taxon>Anguininae</taxon>
        <taxon>Ditylenchus</taxon>
    </lineage>
</organism>
<evidence type="ECO:0000256" key="1">
    <source>
        <dbReference type="SAM" id="MobiDB-lite"/>
    </source>
</evidence>
<feature type="region of interest" description="Disordered" evidence="1">
    <location>
        <begin position="241"/>
        <end position="268"/>
    </location>
</feature>
<evidence type="ECO:0000313" key="3">
    <source>
        <dbReference type="EMBL" id="KAI1712182.1"/>
    </source>
</evidence>
<dbReference type="EMBL" id="JAKKPZ010000019">
    <property type="protein sequence ID" value="KAI1712182.1"/>
    <property type="molecule type" value="Genomic_DNA"/>
</dbReference>